<accession>A0AAE1PBG2</accession>
<proteinExistence type="predicted"/>
<evidence type="ECO:0000313" key="2">
    <source>
        <dbReference type="Proteomes" id="UP001292094"/>
    </source>
</evidence>
<evidence type="ECO:0000313" key="1">
    <source>
        <dbReference type="EMBL" id="KAK4305394.1"/>
    </source>
</evidence>
<gene>
    <name evidence="1" type="ORF">Pmani_022720</name>
</gene>
<dbReference type="AlphaFoldDB" id="A0AAE1PBG2"/>
<comment type="caution">
    <text evidence="1">The sequence shown here is derived from an EMBL/GenBank/DDBJ whole genome shotgun (WGS) entry which is preliminary data.</text>
</comment>
<protein>
    <submittedName>
        <fullName evidence="1">Uncharacterized protein</fullName>
    </submittedName>
</protein>
<reference evidence="1" key="1">
    <citation type="submission" date="2023-11" db="EMBL/GenBank/DDBJ databases">
        <title>Genome assemblies of two species of porcelain crab, Petrolisthes cinctipes and Petrolisthes manimaculis (Anomura: Porcellanidae).</title>
        <authorList>
            <person name="Angst P."/>
        </authorList>
    </citation>
    <scope>NUCLEOTIDE SEQUENCE</scope>
    <source>
        <strain evidence="1">PB745_02</strain>
        <tissue evidence="1">Gill</tissue>
    </source>
</reference>
<dbReference type="EMBL" id="JAWZYT010002279">
    <property type="protein sequence ID" value="KAK4305394.1"/>
    <property type="molecule type" value="Genomic_DNA"/>
</dbReference>
<name>A0AAE1PBG2_9EUCA</name>
<dbReference type="Proteomes" id="UP001292094">
    <property type="component" value="Unassembled WGS sequence"/>
</dbReference>
<organism evidence="1 2">
    <name type="scientific">Petrolisthes manimaculis</name>
    <dbReference type="NCBI Taxonomy" id="1843537"/>
    <lineage>
        <taxon>Eukaryota</taxon>
        <taxon>Metazoa</taxon>
        <taxon>Ecdysozoa</taxon>
        <taxon>Arthropoda</taxon>
        <taxon>Crustacea</taxon>
        <taxon>Multicrustacea</taxon>
        <taxon>Malacostraca</taxon>
        <taxon>Eumalacostraca</taxon>
        <taxon>Eucarida</taxon>
        <taxon>Decapoda</taxon>
        <taxon>Pleocyemata</taxon>
        <taxon>Anomura</taxon>
        <taxon>Galatheoidea</taxon>
        <taxon>Porcellanidae</taxon>
        <taxon>Petrolisthes</taxon>
    </lineage>
</organism>
<sequence length="109" mass="11976">MKGAASVVVVKWDRLCNVELLTGINPKQIYGRQETVVAVSSTNLDSLASIQRTTLTPWPLYSHNLDLLEHDSDVVALMRVSQGTGAAPGWIVSTSKGHYTGHENGDKWW</sequence>
<keyword evidence="2" id="KW-1185">Reference proteome</keyword>